<name>A0A2N3YH48_9MICO</name>
<organism evidence="3 4">
    <name type="scientific">Phycicoccus duodecadis</name>
    <dbReference type="NCBI Taxonomy" id="173053"/>
    <lineage>
        <taxon>Bacteria</taxon>
        <taxon>Bacillati</taxon>
        <taxon>Actinomycetota</taxon>
        <taxon>Actinomycetes</taxon>
        <taxon>Micrococcales</taxon>
        <taxon>Intrasporangiaceae</taxon>
        <taxon>Phycicoccus</taxon>
    </lineage>
</organism>
<evidence type="ECO:0000259" key="2">
    <source>
        <dbReference type="Pfam" id="PF12229"/>
    </source>
</evidence>
<dbReference type="RefSeq" id="WP_101394799.1">
    <property type="nucleotide sequence ID" value="NZ_PJNE01000001.1"/>
</dbReference>
<dbReference type="Proteomes" id="UP000233781">
    <property type="component" value="Unassembled WGS sequence"/>
</dbReference>
<accession>A0A2N3YH48</accession>
<keyword evidence="1" id="KW-1133">Transmembrane helix</keyword>
<comment type="caution">
    <text evidence="3">The sequence shown here is derived from an EMBL/GenBank/DDBJ whole genome shotgun (WGS) entry which is preliminary data.</text>
</comment>
<dbReference type="InterPro" id="IPR052913">
    <property type="entry name" value="Glycopeptide_resist_protein"/>
</dbReference>
<gene>
    <name evidence="3" type="ORF">ATL31_0998</name>
</gene>
<dbReference type="InterPro" id="IPR007391">
    <property type="entry name" value="Vancomycin_resist_VanW"/>
</dbReference>
<protein>
    <submittedName>
        <fullName evidence="3">Vancomycin resistance protein YoaR</fullName>
    </submittedName>
</protein>
<feature type="transmembrane region" description="Helical" evidence="1">
    <location>
        <begin position="28"/>
        <end position="47"/>
    </location>
</feature>
<keyword evidence="1" id="KW-0472">Membrane</keyword>
<sequence length="580" mass="61434">MTDLLEHARWEEPSWEERAPGPRRWPRVLLGVLLALGLVYLAAAWWLGDRIPRGTTVAGVPVGGQDAGEAGATLGRALAGADTTPLTLTSRVGSARLDASAAGLSVDVPATVRDLTGFSLAPTDLWHHLVGGTAQPAVVRVDEAAFVKAVEGVRERLDAAPKEGSLSLAGGTVAYVAPTPGVVTDVQGTMAAVRRWWPGQDGVEVVAATTPAKVSASELERVRDEFGRVAVSAPVTVEAGDRSFRISTANLATAIVLTPDADGTITPRADDAKLRAVVHKGALAAKLEAPAQDAVVTFRGLTPTVTPQVVGVALDDAAISREVWKAITSADDRTATIPTRQVQPAFTTAAATASLPTGVISTFTTKFPCCQARVKNIQRGASVVDGTYVRPGEQFSLNAVLGDTTTAESGYVQAGIIRYGRAAMSYGGGLSQVSTTVFNAAFFAGMRLDEWTPHSYWISRYPEGREATISYPDLQHKWTNTTQGGVLVKATTTGTSITVTFYGRKTYDVTATKSARYDITKPEVIVDDSPDCLPQNPVDGFTVDVGRIMKQNGKVVKRETFTTKYVPEDDVTCTNPKPVS</sequence>
<dbReference type="Pfam" id="PF12229">
    <property type="entry name" value="PG_binding_4"/>
    <property type="match status" value="1"/>
</dbReference>
<proteinExistence type="predicted"/>
<keyword evidence="1" id="KW-0812">Transmembrane</keyword>
<dbReference type="PANTHER" id="PTHR35788:SF1">
    <property type="entry name" value="EXPORTED PROTEIN"/>
    <property type="match status" value="1"/>
</dbReference>
<feature type="domain" description="YoaR-like putative peptidoglycan binding" evidence="2">
    <location>
        <begin position="262"/>
        <end position="333"/>
    </location>
</feature>
<keyword evidence="4" id="KW-1185">Reference proteome</keyword>
<reference evidence="3 4" key="1">
    <citation type="submission" date="2017-12" db="EMBL/GenBank/DDBJ databases">
        <title>Sequencing the genomes of 1000 Actinobacteria strains.</title>
        <authorList>
            <person name="Klenk H.-P."/>
        </authorList>
    </citation>
    <scope>NUCLEOTIDE SEQUENCE [LARGE SCALE GENOMIC DNA]</scope>
    <source>
        <strain evidence="3 4">DSM 12806</strain>
    </source>
</reference>
<dbReference type="EMBL" id="PJNE01000001">
    <property type="protein sequence ID" value="PKW26192.1"/>
    <property type="molecule type" value="Genomic_DNA"/>
</dbReference>
<evidence type="ECO:0000313" key="4">
    <source>
        <dbReference type="Proteomes" id="UP000233781"/>
    </source>
</evidence>
<dbReference type="OrthoDB" id="9813301at2"/>
<evidence type="ECO:0000256" key="1">
    <source>
        <dbReference type="SAM" id="Phobius"/>
    </source>
</evidence>
<dbReference type="Pfam" id="PF04294">
    <property type="entry name" value="VanW"/>
    <property type="match status" value="1"/>
</dbReference>
<evidence type="ECO:0000313" key="3">
    <source>
        <dbReference type="EMBL" id="PKW26192.1"/>
    </source>
</evidence>
<dbReference type="PANTHER" id="PTHR35788">
    <property type="entry name" value="EXPORTED PROTEIN-RELATED"/>
    <property type="match status" value="1"/>
</dbReference>
<dbReference type="AlphaFoldDB" id="A0A2N3YH48"/>
<dbReference type="InterPro" id="IPR022029">
    <property type="entry name" value="YoaR-like_PG-bd"/>
</dbReference>